<evidence type="ECO:0000313" key="7">
    <source>
        <dbReference type="EMBL" id="CEK58487.1"/>
    </source>
</evidence>
<keyword evidence="1" id="KW-0378">Hydrolase</keyword>
<evidence type="ECO:0000259" key="4">
    <source>
        <dbReference type="Pfam" id="PF00561"/>
    </source>
</evidence>
<name>A0A0B6YQU2_9EUPU</name>
<accession>A0A0B6YQU2</accession>
<organism evidence="7">
    <name type="scientific">Arion vulgaris</name>
    <dbReference type="NCBI Taxonomy" id="1028688"/>
    <lineage>
        <taxon>Eukaryota</taxon>
        <taxon>Metazoa</taxon>
        <taxon>Spiralia</taxon>
        <taxon>Lophotrochozoa</taxon>
        <taxon>Mollusca</taxon>
        <taxon>Gastropoda</taxon>
        <taxon>Heterobranchia</taxon>
        <taxon>Euthyneura</taxon>
        <taxon>Panpulmonata</taxon>
        <taxon>Eupulmonata</taxon>
        <taxon>Stylommatophora</taxon>
        <taxon>Helicina</taxon>
        <taxon>Arionoidea</taxon>
        <taxon>Arionidae</taxon>
        <taxon>Arion</taxon>
    </lineage>
</organism>
<protein>
    <recommendedName>
        <fullName evidence="4">AB hydrolase-1 domain-containing protein</fullName>
    </recommendedName>
</protein>
<evidence type="ECO:0000313" key="6">
    <source>
        <dbReference type="EMBL" id="CEK58486.1"/>
    </source>
</evidence>
<proteinExistence type="inferred from homology"/>
<dbReference type="InterPro" id="IPR029058">
    <property type="entry name" value="AB_hydrolase_fold"/>
</dbReference>
<dbReference type="PRINTS" id="PR00412">
    <property type="entry name" value="EPOXHYDRLASE"/>
</dbReference>
<dbReference type="Pfam" id="PF00561">
    <property type="entry name" value="Abhydrolase_1"/>
    <property type="match status" value="1"/>
</dbReference>
<keyword evidence="3" id="KW-0812">Transmembrane</keyword>
<evidence type="ECO:0000313" key="5">
    <source>
        <dbReference type="EMBL" id="CEK58485.1"/>
    </source>
</evidence>
<dbReference type="GO" id="GO:0004301">
    <property type="term" value="F:epoxide hydrolase activity"/>
    <property type="evidence" value="ECO:0007669"/>
    <property type="project" value="UniProtKB-ARBA"/>
</dbReference>
<dbReference type="InterPro" id="IPR000073">
    <property type="entry name" value="AB_hydrolase_1"/>
</dbReference>
<dbReference type="EMBL" id="HACG01011621">
    <property type="protein sequence ID" value="CEK58486.1"/>
    <property type="molecule type" value="Transcribed_RNA"/>
</dbReference>
<dbReference type="Gene3D" id="3.40.50.1820">
    <property type="entry name" value="alpha/beta hydrolase"/>
    <property type="match status" value="1"/>
</dbReference>
<evidence type="ECO:0000256" key="1">
    <source>
        <dbReference type="ARBA" id="ARBA00022801"/>
    </source>
</evidence>
<keyword evidence="3" id="KW-0472">Membrane</keyword>
<feature type="domain" description="AB hydrolase-1" evidence="4">
    <location>
        <begin position="79"/>
        <end position="328"/>
    </location>
</feature>
<evidence type="ECO:0000256" key="2">
    <source>
        <dbReference type="ARBA" id="ARBA00038334"/>
    </source>
</evidence>
<dbReference type="SUPFAM" id="SSF53474">
    <property type="entry name" value="alpha/beta-Hydrolases"/>
    <property type="match status" value="1"/>
</dbReference>
<reference evidence="7" key="1">
    <citation type="submission" date="2014-12" db="EMBL/GenBank/DDBJ databases">
        <title>Insight into the proteome of Arion vulgaris.</title>
        <authorList>
            <person name="Aradska J."/>
            <person name="Bulat T."/>
            <person name="Smidak R."/>
            <person name="Sarate P."/>
            <person name="Gangsoo J."/>
            <person name="Sialana F."/>
            <person name="Bilban M."/>
            <person name="Lubec G."/>
        </authorList>
    </citation>
    <scope>NUCLEOTIDE SEQUENCE</scope>
    <source>
        <tissue evidence="7">Skin</tissue>
    </source>
</reference>
<gene>
    <name evidence="7" type="primary">ORF33265</name>
    <name evidence="5" type="synonym">ORF33261</name>
    <name evidence="6" type="synonym">ORF33263</name>
</gene>
<dbReference type="PRINTS" id="PR00111">
    <property type="entry name" value="ABHYDROLASE"/>
</dbReference>
<feature type="transmembrane region" description="Helical" evidence="3">
    <location>
        <begin position="6"/>
        <end position="31"/>
    </location>
</feature>
<dbReference type="PANTHER" id="PTHR43329">
    <property type="entry name" value="EPOXIDE HYDROLASE"/>
    <property type="match status" value="1"/>
</dbReference>
<evidence type="ECO:0000256" key="3">
    <source>
        <dbReference type="SAM" id="Phobius"/>
    </source>
</evidence>
<dbReference type="EMBL" id="HACG01011620">
    <property type="protein sequence ID" value="CEK58485.1"/>
    <property type="molecule type" value="Transcribed_RNA"/>
</dbReference>
<comment type="similarity">
    <text evidence="2">Belongs to the AB hydrolase superfamily. Epoxide hydrolase family.</text>
</comment>
<sequence>MNELVQHVAFLVVGITWAWLGIIQILIRLLVDGPKKLFHKKDPSGPPALLSDPVYGQHSYINIGPIKLHYVVSGPDQAPLMLFLHGFPEIWYSWRYQIKEFQKDFRVVAVDMRGFGDSDKPVGVDQYKMPVLVEDVRLLIEALGYKKCVLVSHDWGGSVAYAVAASHPDMIERLVVMNIPPISIWRDGFTTLSQPVQFLASGYIYLFQLPYFPEFNIGLGDFAFLEMAFLGKKFGVRSGIMTSEDVECYKYFLRKPGAVSPGINYYRANLGVPGLRHHLKYPMPVQIIWGCQDTALTLNLLDDISKAIPHADVTRIEEASHWVQMDQPEKVNQSIRKFLQSTRYNASK</sequence>
<keyword evidence="3" id="KW-1133">Transmembrane helix</keyword>
<dbReference type="InterPro" id="IPR000639">
    <property type="entry name" value="Epox_hydrolase-like"/>
</dbReference>
<dbReference type="EMBL" id="HACG01011622">
    <property type="protein sequence ID" value="CEK58487.1"/>
    <property type="molecule type" value="Transcribed_RNA"/>
</dbReference>
<dbReference type="AlphaFoldDB" id="A0A0B6YQU2"/>